<gene>
    <name evidence="2" type="ORF">KX928_02515</name>
</gene>
<evidence type="ECO:0000256" key="1">
    <source>
        <dbReference type="SAM" id="SignalP"/>
    </source>
</evidence>
<dbReference type="RefSeq" id="WP_219498474.1">
    <property type="nucleotide sequence ID" value="NZ_JAHXDN010000001.1"/>
</dbReference>
<comment type="caution">
    <text evidence="2">The sequence shown here is derived from an EMBL/GenBank/DDBJ whole genome shotgun (WGS) entry which is preliminary data.</text>
</comment>
<feature type="chain" id="PRO_5040928141" description="Lipoprotein" evidence="1">
    <location>
        <begin position="22"/>
        <end position="308"/>
    </location>
</feature>
<keyword evidence="1" id="KW-0732">Signal</keyword>
<sequence>MNQAGAYLLVPLLSGALVACGAVEAVQTSKTFELLGLAPDEPCVVTKREGRRLAGSYLRQVSASEGSDVFFVTGKTSRKGLPRNLNFNDQTLRRIRPTEDGPLEGSRRSVAKPIEGLGIKGELPAAYTMSYRAERIDYEGPVVVGPSPTSFEIPTSGRIVYSGDVQLTLATSPGDGATSFKSTKAKFTAIIGYGSQQASLRIDTSAADFPFDGVQWTRLGICGTRVTSSGQGQVLFVQPDGSRQVPFQSSRAVTPIRALLESSQFARTDRPGPPDSFGGTFIVAGDTGTLTGVFIATQPEIEGTPEPL</sequence>
<protein>
    <recommendedName>
        <fullName evidence="4">Lipoprotein</fullName>
    </recommendedName>
</protein>
<reference evidence="2" key="1">
    <citation type="submission" date="2021-07" db="EMBL/GenBank/DDBJ databases">
        <title>Roseobacter insulae sp. nov., isolated from a tidal flat.</title>
        <authorList>
            <person name="Park S."/>
            <person name="Yoon J.-H."/>
        </authorList>
    </citation>
    <scope>NUCLEOTIDE SEQUENCE</scope>
    <source>
        <strain evidence="2">YSTF-M11</strain>
    </source>
</reference>
<dbReference type="AlphaFoldDB" id="A0A9X1JX59"/>
<accession>A0A9X1JX59</accession>
<evidence type="ECO:0000313" key="2">
    <source>
        <dbReference type="EMBL" id="MBW4706651.1"/>
    </source>
</evidence>
<name>A0A9X1JX59_9RHOB</name>
<organism evidence="2 3">
    <name type="scientific">Roseobacter insulae</name>
    <dbReference type="NCBI Taxonomy" id="2859783"/>
    <lineage>
        <taxon>Bacteria</taxon>
        <taxon>Pseudomonadati</taxon>
        <taxon>Pseudomonadota</taxon>
        <taxon>Alphaproteobacteria</taxon>
        <taxon>Rhodobacterales</taxon>
        <taxon>Roseobacteraceae</taxon>
        <taxon>Roseobacter</taxon>
    </lineage>
</organism>
<proteinExistence type="predicted"/>
<keyword evidence="3" id="KW-1185">Reference proteome</keyword>
<dbReference type="EMBL" id="JAHXDN010000001">
    <property type="protein sequence ID" value="MBW4706651.1"/>
    <property type="molecule type" value="Genomic_DNA"/>
</dbReference>
<dbReference type="Proteomes" id="UP001138661">
    <property type="component" value="Unassembled WGS sequence"/>
</dbReference>
<evidence type="ECO:0008006" key="4">
    <source>
        <dbReference type="Google" id="ProtNLM"/>
    </source>
</evidence>
<feature type="signal peptide" evidence="1">
    <location>
        <begin position="1"/>
        <end position="21"/>
    </location>
</feature>
<evidence type="ECO:0000313" key="3">
    <source>
        <dbReference type="Proteomes" id="UP001138661"/>
    </source>
</evidence>